<evidence type="ECO:0000256" key="9">
    <source>
        <dbReference type="ARBA" id="ARBA00023136"/>
    </source>
</evidence>
<comment type="similarity">
    <text evidence="2">Belongs to the protein kinase superfamily. Ser/Thr protein kinase family.</text>
</comment>
<dbReference type="FunFam" id="3.30.200.20:FF:000178">
    <property type="entry name" value="serine/threonine-protein kinase PBS1-like"/>
    <property type="match status" value="1"/>
</dbReference>
<sequence>MSSSNTESFINMDNDEVTTRPIGRNAAKRKATNSTSSSENAGSKQRMVAEEVLKHETPEIVAEVYNFRDLAHATENFNPDLLVGKGGFGRVYKGHLEGKDQDVAVKQLDMIGVQGNSEFLAEVLTLSRVRHPNLVNLIGYCANGHQRLLVYEYMTNGSLEEHIFDLDDDKTPFDWHTRMMLAKGVAKGLEYLHNEADPPIIYRDLKSSNILLDDDMNPKLSDFGLAKFGPKEGEDHISTRVMGTYGHSSPEYAMTGELTTKSDVYSFGVVFLELISGRKVIDHRRPSEEKNLITWAQPLFKDQSKHPMVADPLLNGDYPIKCLHQAIAIAAMCLQEEPNTRPYMSDVVVALDYLAMVQDDHKPSGD</sequence>
<evidence type="ECO:0000256" key="13">
    <source>
        <dbReference type="SAM" id="MobiDB-lite"/>
    </source>
</evidence>
<dbReference type="CDD" id="cd14066">
    <property type="entry name" value="STKc_IRAK"/>
    <property type="match status" value="1"/>
</dbReference>
<evidence type="ECO:0000256" key="5">
    <source>
        <dbReference type="ARBA" id="ARBA00022679"/>
    </source>
</evidence>
<dbReference type="Proteomes" id="UP000235145">
    <property type="component" value="Unassembled WGS sequence"/>
</dbReference>
<evidence type="ECO:0000256" key="11">
    <source>
        <dbReference type="PROSITE-ProRule" id="PRU10141"/>
    </source>
</evidence>
<dbReference type="EMBL" id="NBSK02000007">
    <property type="protein sequence ID" value="KAJ0198513.1"/>
    <property type="molecule type" value="Genomic_DNA"/>
</dbReference>
<comment type="caution">
    <text evidence="15">The sequence shown here is derived from an EMBL/GenBank/DDBJ whole genome shotgun (WGS) entry which is preliminary data.</text>
</comment>
<dbReference type="SMART" id="SM00220">
    <property type="entry name" value="S_TKc"/>
    <property type="match status" value="1"/>
</dbReference>
<protein>
    <recommendedName>
        <fullName evidence="14">Protein kinase domain-containing protein</fullName>
    </recommendedName>
</protein>
<dbReference type="InterPro" id="IPR008271">
    <property type="entry name" value="Ser/Thr_kinase_AS"/>
</dbReference>
<dbReference type="AlphaFoldDB" id="A0A9R1V522"/>
<keyword evidence="3" id="KW-1003">Cell membrane</keyword>
<dbReference type="PROSITE" id="PS00107">
    <property type="entry name" value="PROTEIN_KINASE_ATP"/>
    <property type="match status" value="1"/>
</dbReference>
<dbReference type="InterPro" id="IPR017441">
    <property type="entry name" value="Protein_kinase_ATP_BS"/>
</dbReference>
<dbReference type="GO" id="GO:0005524">
    <property type="term" value="F:ATP binding"/>
    <property type="evidence" value="ECO:0007669"/>
    <property type="project" value="UniProtKB-UniRule"/>
</dbReference>
<evidence type="ECO:0000256" key="4">
    <source>
        <dbReference type="ARBA" id="ARBA00022527"/>
    </source>
</evidence>
<dbReference type="GO" id="GO:0004672">
    <property type="term" value="F:protein kinase activity"/>
    <property type="evidence" value="ECO:0000318"/>
    <property type="project" value="GO_Central"/>
</dbReference>
<keyword evidence="7" id="KW-0418">Kinase</keyword>
<dbReference type="PANTHER" id="PTHR47985:SF92">
    <property type="entry name" value="SERINE_THREONINE-PROTEIN KINASE PBL23-RELATED"/>
    <property type="match status" value="1"/>
</dbReference>
<evidence type="ECO:0000256" key="8">
    <source>
        <dbReference type="ARBA" id="ARBA00022840"/>
    </source>
</evidence>
<keyword evidence="8 11" id="KW-0067">ATP-binding</keyword>
<evidence type="ECO:0000256" key="6">
    <source>
        <dbReference type="ARBA" id="ARBA00022741"/>
    </source>
</evidence>
<evidence type="ECO:0000313" key="16">
    <source>
        <dbReference type="Proteomes" id="UP000235145"/>
    </source>
</evidence>
<reference evidence="15 16" key="1">
    <citation type="journal article" date="2017" name="Nat. Commun.">
        <title>Genome assembly with in vitro proximity ligation data and whole-genome triplication in lettuce.</title>
        <authorList>
            <person name="Reyes-Chin-Wo S."/>
            <person name="Wang Z."/>
            <person name="Yang X."/>
            <person name="Kozik A."/>
            <person name="Arikit S."/>
            <person name="Song C."/>
            <person name="Xia L."/>
            <person name="Froenicke L."/>
            <person name="Lavelle D.O."/>
            <person name="Truco M.J."/>
            <person name="Xia R."/>
            <person name="Zhu S."/>
            <person name="Xu C."/>
            <person name="Xu H."/>
            <person name="Xu X."/>
            <person name="Cox K."/>
            <person name="Korf I."/>
            <person name="Meyers B.C."/>
            <person name="Michelmore R.W."/>
        </authorList>
    </citation>
    <scope>NUCLEOTIDE SEQUENCE [LARGE SCALE GENOMIC DNA]</scope>
    <source>
        <strain evidence="16">cv. Salinas</strain>
        <tissue evidence="15">Seedlings</tissue>
    </source>
</reference>
<keyword evidence="4 12" id="KW-0723">Serine/threonine-protein kinase</keyword>
<evidence type="ECO:0000313" key="15">
    <source>
        <dbReference type="EMBL" id="KAJ0198513.1"/>
    </source>
</evidence>
<accession>A0A9R1V522</accession>
<dbReference type="FunFam" id="1.10.510.10:FF:000032">
    <property type="entry name" value="Serine/threonine-protein kinase PBS1"/>
    <property type="match status" value="1"/>
</dbReference>
<evidence type="ECO:0000256" key="12">
    <source>
        <dbReference type="RuleBase" id="RU000304"/>
    </source>
</evidence>
<feature type="region of interest" description="Disordered" evidence="13">
    <location>
        <begin position="1"/>
        <end position="46"/>
    </location>
</feature>
<dbReference type="GO" id="GO:0004674">
    <property type="term" value="F:protein serine/threonine kinase activity"/>
    <property type="evidence" value="ECO:0007669"/>
    <property type="project" value="UniProtKB-KW"/>
</dbReference>
<keyword evidence="16" id="KW-1185">Reference proteome</keyword>
<keyword evidence="10" id="KW-0449">Lipoprotein</keyword>
<dbReference type="PANTHER" id="PTHR47985">
    <property type="entry name" value="OS07G0668900 PROTEIN"/>
    <property type="match status" value="1"/>
</dbReference>
<feature type="binding site" evidence="11">
    <location>
        <position position="106"/>
    </location>
    <ligand>
        <name>ATP</name>
        <dbReference type="ChEBI" id="CHEBI:30616"/>
    </ligand>
</feature>
<feature type="domain" description="Protein kinase" evidence="14">
    <location>
        <begin position="77"/>
        <end position="354"/>
    </location>
</feature>
<evidence type="ECO:0000259" key="14">
    <source>
        <dbReference type="PROSITE" id="PS50011"/>
    </source>
</evidence>
<dbReference type="Gene3D" id="3.30.200.20">
    <property type="entry name" value="Phosphorylase Kinase, domain 1"/>
    <property type="match status" value="1"/>
</dbReference>
<evidence type="ECO:0000256" key="3">
    <source>
        <dbReference type="ARBA" id="ARBA00022475"/>
    </source>
</evidence>
<feature type="compositionally biased region" description="Polar residues" evidence="13">
    <location>
        <begin position="1"/>
        <end position="11"/>
    </location>
</feature>
<dbReference type="Pfam" id="PF00069">
    <property type="entry name" value="Pkinase"/>
    <property type="match status" value="1"/>
</dbReference>
<dbReference type="Gene3D" id="1.10.510.10">
    <property type="entry name" value="Transferase(Phosphotransferase) domain 1"/>
    <property type="match status" value="1"/>
</dbReference>
<keyword evidence="6 11" id="KW-0547">Nucleotide-binding</keyword>
<dbReference type="PROSITE" id="PS50011">
    <property type="entry name" value="PROTEIN_KINASE_DOM"/>
    <property type="match status" value="1"/>
</dbReference>
<keyword evidence="5" id="KW-0808">Transferase</keyword>
<dbReference type="InterPro" id="IPR011009">
    <property type="entry name" value="Kinase-like_dom_sf"/>
</dbReference>
<keyword evidence="9" id="KW-0472">Membrane</keyword>
<dbReference type="SUPFAM" id="SSF56112">
    <property type="entry name" value="Protein kinase-like (PK-like)"/>
    <property type="match status" value="1"/>
</dbReference>
<dbReference type="PROSITE" id="PS00108">
    <property type="entry name" value="PROTEIN_KINASE_ST"/>
    <property type="match status" value="1"/>
</dbReference>
<dbReference type="InterPro" id="IPR000719">
    <property type="entry name" value="Prot_kinase_dom"/>
</dbReference>
<proteinExistence type="inferred from homology"/>
<comment type="subcellular location">
    <subcellularLocation>
        <location evidence="1">Cell membrane</location>
        <topology evidence="1">Lipid-anchor</topology>
    </subcellularLocation>
</comment>
<evidence type="ECO:0000256" key="1">
    <source>
        <dbReference type="ARBA" id="ARBA00004193"/>
    </source>
</evidence>
<evidence type="ECO:0000256" key="7">
    <source>
        <dbReference type="ARBA" id="ARBA00022777"/>
    </source>
</evidence>
<organism evidence="15 16">
    <name type="scientific">Lactuca sativa</name>
    <name type="common">Garden lettuce</name>
    <dbReference type="NCBI Taxonomy" id="4236"/>
    <lineage>
        <taxon>Eukaryota</taxon>
        <taxon>Viridiplantae</taxon>
        <taxon>Streptophyta</taxon>
        <taxon>Embryophyta</taxon>
        <taxon>Tracheophyta</taxon>
        <taxon>Spermatophyta</taxon>
        <taxon>Magnoliopsida</taxon>
        <taxon>eudicotyledons</taxon>
        <taxon>Gunneridae</taxon>
        <taxon>Pentapetalae</taxon>
        <taxon>asterids</taxon>
        <taxon>campanulids</taxon>
        <taxon>Asterales</taxon>
        <taxon>Asteraceae</taxon>
        <taxon>Cichorioideae</taxon>
        <taxon>Cichorieae</taxon>
        <taxon>Lactucinae</taxon>
        <taxon>Lactuca</taxon>
    </lineage>
</organism>
<feature type="compositionally biased region" description="Polar residues" evidence="13">
    <location>
        <begin position="32"/>
        <end position="43"/>
    </location>
</feature>
<gene>
    <name evidence="15" type="ORF">LSAT_V11C700349270</name>
</gene>
<dbReference type="GO" id="GO:0005886">
    <property type="term" value="C:plasma membrane"/>
    <property type="evidence" value="ECO:0007669"/>
    <property type="project" value="UniProtKB-SubCell"/>
</dbReference>
<evidence type="ECO:0000256" key="10">
    <source>
        <dbReference type="ARBA" id="ARBA00023288"/>
    </source>
</evidence>
<name>A0A9R1V522_LACSA</name>
<evidence type="ECO:0000256" key="2">
    <source>
        <dbReference type="ARBA" id="ARBA00008684"/>
    </source>
</evidence>